<dbReference type="InterPro" id="IPR001936">
    <property type="entry name" value="RasGAP_dom"/>
</dbReference>
<dbReference type="InterPro" id="IPR039360">
    <property type="entry name" value="Ras_GTPase"/>
</dbReference>
<sequence>MGTSTVMVGTTSHSTSWWHVGRSPGPPTYPSTHHGVCPHRAFPAELGEIFAAWQEECVARGKTPIGQRLVSASLFLRFLCPAIMSPSLFGLVQEYPSEATARTLTLVAKVIQNLANFTTYVMGHGTGRSGEGHPHGDAMGQWGHPLRAVGHVPWTVMGQ</sequence>
<dbReference type="PROSITE" id="PS00509">
    <property type="entry name" value="RAS_GTPASE_ACTIV_1"/>
    <property type="match status" value="1"/>
</dbReference>
<reference evidence="4" key="1">
    <citation type="submission" date="2017-11" db="EMBL/GenBank/DDBJ databases">
        <authorList>
            <person name="Lima N.C."/>
            <person name="Parody-Merino A.M."/>
            <person name="Battley P.F."/>
            <person name="Fidler A.E."/>
            <person name="Prosdocimi F."/>
        </authorList>
    </citation>
    <scope>NUCLEOTIDE SEQUENCE [LARGE SCALE GENOMIC DNA]</scope>
</reference>
<dbReference type="InterPro" id="IPR023152">
    <property type="entry name" value="RasGAP_CS"/>
</dbReference>
<dbReference type="EMBL" id="KZ517478">
    <property type="protein sequence ID" value="PKU29304.1"/>
    <property type="molecule type" value="Genomic_DNA"/>
</dbReference>
<keyword evidence="1" id="KW-0343">GTPase activation</keyword>
<accession>A0A2I0T671</accession>
<protein>
    <submittedName>
        <fullName evidence="3">Ras protein activator like-3</fullName>
    </submittedName>
</protein>
<dbReference type="PROSITE" id="PS50018">
    <property type="entry name" value="RAS_GTPASE_ACTIV_2"/>
    <property type="match status" value="1"/>
</dbReference>
<evidence type="ECO:0000313" key="4">
    <source>
        <dbReference type="Proteomes" id="UP000233556"/>
    </source>
</evidence>
<dbReference type="SUPFAM" id="SSF48350">
    <property type="entry name" value="GTPase activation domain, GAP"/>
    <property type="match status" value="1"/>
</dbReference>
<evidence type="ECO:0000313" key="3">
    <source>
        <dbReference type="EMBL" id="PKU29304.1"/>
    </source>
</evidence>
<feature type="domain" description="Ras-GAP" evidence="2">
    <location>
        <begin position="42"/>
        <end position="116"/>
    </location>
</feature>
<dbReference type="Proteomes" id="UP000233556">
    <property type="component" value="Unassembled WGS sequence"/>
</dbReference>
<name>A0A2I0T671_LIMLA</name>
<dbReference type="Gene3D" id="1.10.506.10">
    <property type="entry name" value="GTPase Activation - p120gap, domain 1"/>
    <property type="match status" value="1"/>
</dbReference>
<keyword evidence="4" id="KW-1185">Reference proteome</keyword>
<dbReference type="InterPro" id="IPR008936">
    <property type="entry name" value="Rho_GTPase_activation_prot"/>
</dbReference>
<dbReference type="OrthoDB" id="5572587at2759"/>
<dbReference type="PANTHER" id="PTHR10194">
    <property type="entry name" value="RAS GTPASE-ACTIVATING PROTEINS"/>
    <property type="match status" value="1"/>
</dbReference>
<evidence type="ECO:0000256" key="1">
    <source>
        <dbReference type="ARBA" id="ARBA00022468"/>
    </source>
</evidence>
<dbReference type="AlphaFoldDB" id="A0A2I0T671"/>
<gene>
    <name evidence="3" type="ORF">llap_20393</name>
</gene>
<dbReference type="PANTHER" id="PTHR10194:SF96">
    <property type="entry name" value="RAS PROTEIN ACTIVATOR LIKE-3"/>
    <property type="match status" value="1"/>
</dbReference>
<dbReference type="Pfam" id="PF00616">
    <property type="entry name" value="RasGAP"/>
    <property type="match status" value="1"/>
</dbReference>
<proteinExistence type="predicted"/>
<organism evidence="3 4">
    <name type="scientific">Limosa lapponica baueri</name>
    <dbReference type="NCBI Taxonomy" id="1758121"/>
    <lineage>
        <taxon>Eukaryota</taxon>
        <taxon>Metazoa</taxon>
        <taxon>Chordata</taxon>
        <taxon>Craniata</taxon>
        <taxon>Vertebrata</taxon>
        <taxon>Euteleostomi</taxon>
        <taxon>Archelosauria</taxon>
        <taxon>Archosauria</taxon>
        <taxon>Dinosauria</taxon>
        <taxon>Saurischia</taxon>
        <taxon>Theropoda</taxon>
        <taxon>Coelurosauria</taxon>
        <taxon>Aves</taxon>
        <taxon>Neognathae</taxon>
        <taxon>Neoaves</taxon>
        <taxon>Charadriiformes</taxon>
        <taxon>Scolopacidae</taxon>
        <taxon>Limosa</taxon>
    </lineage>
</organism>
<reference evidence="4" key="2">
    <citation type="submission" date="2017-12" db="EMBL/GenBank/DDBJ databases">
        <title>Genome sequence of the Bar-tailed Godwit (Limosa lapponica baueri).</title>
        <authorList>
            <person name="Lima N.C.B."/>
            <person name="Parody-Merino A.M."/>
            <person name="Battley P.F."/>
            <person name="Fidler A.E."/>
            <person name="Prosdocimi F."/>
        </authorList>
    </citation>
    <scope>NUCLEOTIDE SEQUENCE [LARGE SCALE GENOMIC DNA]</scope>
</reference>
<evidence type="ECO:0000259" key="2">
    <source>
        <dbReference type="PROSITE" id="PS50018"/>
    </source>
</evidence>
<dbReference type="GO" id="GO:0005096">
    <property type="term" value="F:GTPase activator activity"/>
    <property type="evidence" value="ECO:0007669"/>
    <property type="project" value="UniProtKB-KW"/>
</dbReference>